<dbReference type="EMBL" id="CP025704">
    <property type="protein sequence ID" value="AUN99789.1"/>
    <property type="molecule type" value="Genomic_DNA"/>
</dbReference>
<evidence type="ECO:0000256" key="4">
    <source>
        <dbReference type="ARBA" id="ARBA00038054"/>
    </source>
</evidence>
<dbReference type="AlphaFoldDB" id="A0A2K9NW92"/>
<accession>A0A2K9NW92</accession>
<comment type="similarity">
    <text evidence="4">Belongs to the flavoredoxin family.</text>
</comment>
<dbReference type="InterPro" id="IPR002563">
    <property type="entry name" value="Flavin_Rdtase-like_dom"/>
</dbReference>
<evidence type="ECO:0000256" key="2">
    <source>
        <dbReference type="ARBA" id="ARBA00022630"/>
    </source>
</evidence>
<reference evidence="5 6" key="1">
    <citation type="submission" date="2018-01" db="EMBL/GenBank/DDBJ databases">
        <title>Complete genome sequence of Bacteriovorax stolpii DSM12778.</title>
        <authorList>
            <person name="Tang B."/>
            <person name="Chang J."/>
        </authorList>
    </citation>
    <scope>NUCLEOTIDE SEQUENCE [LARGE SCALE GENOMIC DNA]</scope>
    <source>
        <strain evidence="5 6">DSM 12778</strain>
    </source>
</reference>
<dbReference type="GO" id="GO:0016646">
    <property type="term" value="F:oxidoreductase activity, acting on the CH-NH group of donors, NAD or NADP as acceptor"/>
    <property type="evidence" value="ECO:0007669"/>
    <property type="project" value="UniProtKB-ARBA"/>
</dbReference>
<dbReference type="GO" id="GO:0010181">
    <property type="term" value="F:FMN binding"/>
    <property type="evidence" value="ECO:0007669"/>
    <property type="project" value="InterPro"/>
</dbReference>
<keyword evidence="2" id="KW-0285">Flavoprotein</keyword>
<dbReference type="OrthoDB" id="9794638at2"/>
<dbReference type="SMART" id="SM00903">
    <property type="entry name" value="Flavin_Reduct"/>
    <property type="match status" value="1"/>
</dbReference>
<dbReference type="KEGG" id="bsto:C0V70_17085"/>
<dbReference type="Proteomes" id="UP000235584">
    <property type="component" value="Chromosome"/>
</dbReference>
<dbReference type="Pfam" id="PF01613">
    <property type="entry name" value="Flavin_Reduct"/>
    <property type="match status" value="1"/>
</dbReference>
<proteinExistence type="inferred from homology"/>
<dbReference type="InterPro" id="IPR012349">
    <property type="entry name" value="Split_barrel_FMN-bd"/>
</dbReference>
<name>A0A2K9NW92_BACTC</name>
<dbReference type="RefSeq" id="WP_102245078.1">
    <property type="nucleotide sequence ID" value="NZ_CP025704.1"/>
</dbReference>
<keyword evidence="3" id="KW-0288">FMN</keyword>
<evidence type="ECO:0000256" key="1">
    <source>
        <dbReference type="ARBA" id="ARBA00001917"/>
    </source>
</evidence>
<comment type="cofactor">
    <cofactor evidence="1">
        <name>FMN</name>
        <dbReference type="ChEBI" id="CHEBI:58210"/>
    </cofactor>
</comment>
<dbReference type="PANTHER" id="PTHR33798">
    <property type="entry name" value="FLAVOPROTEIN OXYGENASE"/>
    <property type="match status" value="1"/>
</dbReference>
<evidence type="ECO:0000313" key="6">
    <source>
        <dbReference type="Proteomes" id="UP000235584"/>
    </source>
</evidence>
<sequence>MKSFDTNGAFADNYKFLIGSILPRPIAVVSTVNESGTNNVAPFSFFTAVSASPMIVAFCPMIRSSTGTIKDTPRNIFREKEFVINIASEGIIEKINMTSTELPYGEDEFVLSGLTPIDSEKIKAKRIKECLIHFECIYRDHLSYGDKPGAGMIITGEVVKVHIAEEILEDHRIITKKLKPVGRGVGNDYFRCDDTFELSRLMKAQIQK</sequence>
<evidence type="ECO:0000256" key="3">
    <source>
        <dbReference type="ARBA" id="ARBA00022643"/>
    </source>
</evidence>
<organism evidence="5 6">
    <name type="scientific">Bacteriovorax stolpii</name>
    <name type="common">Bdellovibrio stolpii</name>
    <dbReference type="NCBI Taxonomy" id="960"/>
    <lineage>
        <taxon>Bacteria</taxon>
        <taxon>Pseudomonadati</taxon>
        <taxon>Bdellovibrionota</taxon>
        <taxon>Bacteriovoracia</taxon>
        <taxon>Bacteriovoracales</taxon>
        <taxon>Bacteriovoracaceae</taxon>
        <taxon>Bacteriovorax</taxon>
    </lineage>
</organism>
<dbReference type="PANTHER" id="PTHR33798:SF5">
    <property type="entry name" value="FLAVIN REDUCTASE LIKE DOMAIN-CONTAINING PROTEIN"/>
    <property type="match status" value="1"/>
</dbReference>
<dbReference type="Gene3D" id="2.30.110.10">
    <property type="entry name" value="Electron Transport, Fmn-binding Protein, Chain A"/>
    <property type="match status" value="1"/>
</dbReference>
<gene>
    <name evidence="5" type="ORF">C0V70_17085</name>
</gene>
<evidence type="ECO:0000313" key="5">
    <source>
        <dbReference type="EMBL" id="AUN99789.1"/>
    </source>
</evidence>
<protein>
    <submittedName>
        <fullName evidence="5">Uncharacterized protein</fullName>
    </submittedName>
</protein>
<keyword evidence="6" id="KW-1185">Reference proteome</keyword>
<dbReference type="SUPFAM" id="SSF50475">
    <property type="entry name" value="FMN-binding split barrel"/>
    <property type="match status" value="1"/>
</dbReference>